<organism evidence="9 10">
    <name type="scientific">Candidatus Pelagibacter giovannonii</name>
    <dbReference type="NCBI Taxonomy" id="2563896"/>
    <lineage>
        <taxon>Bacteria</taxon>
        <taxon>Pseudomonadati</taxon>
        <taxon>Pseudomonadota</taxon>
        <taxon>Alphaproteobacteria</taxon>
        <taxon>Candidatus Pelagibacterales</taxon>
        <taxon>Candidatus Pelagibacteraceae</taxon>
        <taxon>Candidatus Pelagibacter</taxon>
    </lineage>
</organism>
<comment type="function">
    <text evidence="8">Catalyzes the condensation of pantoate with beta-alanine in an ATP-dependent reaction via a pantoyl-adenylate intermediate.</text>
</comment>
<sequence>MFYLLIFLLQMKLIKIKTDLIKAIEFDKRLGFVPTMGALHEGHKALIKTSQKNCKKTLVSIFINPTQFNNKKDFKTYPKNLKKDLIYLKKLKVDYVYLPTVKQIYWKKNDKIKLNKLQNILCAKFRKGHFEGVLDVLDRFIELISPQKMFMGEKDFQQFFLVKNFIENKYNTKVYICKTIRNKNNLALSSRNSLLNKQSFAASEIITKKLLKLKKEITRNTKNYKKLIFILKKELFKNFDIKIEYLECRNTHNLSTNILNKPFKLFVAYYIDNVRLIDNF</sequence>
<keyword evidence="6 8" id="KW-0067">ATP-binding</keyword>
<feature type="binding site" evidence="8">
    <location>
        <begin position="188"/>
        <end position="191"/>
    </location>
    <ligand>
        <name>ATP</name>
        <dbReference type="ChEBI" id="CHEBI:30616"/>
    </ligand>
</feature>
<dbReference type="EMBL" id="CP038852">
    <property type="protein sequence ID" value="QIZ20291.1"/>
    <property type="molecule type" value="Genomic_DNA"/>
</dbReference>
<evidence type="ECO:0000256" key="3">
    <source>
        <dbReference type="ARBA" id="ARBA00022598"/>
    </source>
</evidence>
<proteinExistence type="inferred from homology"/>
<accession>A0A6H1Q0I3</accession>
<gene>
    <name evidence="8 9" type="primary">panC</name>
    <name evidence="9" type="ORF">E5R92_00590</name>
</gene>
<dbReference type="EC" id="6.3.2.1" evidence="8"/>
<evidence type="ECO:0000256" key="6">
    <source>
        <dbReference type="ARBA" id="ARBA00022840"/>
    </source>
</evidence>
<dbReference type="RefSeq" id="WP_168606188.1">
    <property type="nucleotide sequence ID" value="NZ_CP038852.1"/>
</dbReference>
<dbReference type="GO" id="GO:0005829">
    <property type="term" value="C:cytosol"/>
    <property type="evidence" value="ECO:0007669"/>
    <property type="project" value="TreeGrafter"/>
</dbReference>
<evidence type="ECO:0000256" key="1">
    <source>
        <dbReference type="ARBA" id="ARBA00004990"/>
    </source>
</evidence>
<comment type="pathway">
    <text evidence="1 8">Cofactor biosynthesis; (R)-pantothenate biosynthesis; (R)-pantothenate from (R)-pantoate and beta-alanine: step 1/1.</text>
</comment>
<dbReference type="GO" id="GO:0005524">
    <property type="term" value="F:ATP binding"/>
    <property type="evidence" value="ECO:0007669"/>
    <property type="project" value="UniProtKB-KW"/>
</dbReference>
<dbReference type="InterPro" id="IPR014729">
    <property type="entry name" value="Rossmann-like_a/b/a_fold"/>
</dbReference>
<dbReference type="GO" id="GO:0015940">
    <property type="term" value="P:pantothenate biosynthetic process"/>
    <property type="evidence" value="ECO:0007669"/>
    <property type="project" value="UniProtKB-UniRule"/>
</dbReference>
<dbReference type="KEGG" id="peg:E5R92_00590"/>
<dbReference type="PANTHER" id="PTHR21299">
    <property type="entry name" value="CYTIDYLATE KINASE/PANTOATE-BETA-ALANINE LIGASE"/>
    <property type="match status" value="1"/>
</dbReference>
<reference evidence="9 10" key="1">
    <citation type="journal article" date="2020" name="Nat. Microbiol.">
        <title>Lysogenic host-virus interactions in SAR11 marine bacteria.</title>
        <authorList>
            <person name="Morris R.M."/>
            <person name="Cain K.R."/>
            <person name="Hvorecny K.L."/>
            <person name="Kollman J.M."/>
        </authorList>
    </citation>
    <scope>NUCLEOTIDE SEQUENCE [LARGE SCALE GENOMIC DNA]</scope>
    <source>
        <strain evidence="9 10">NP1</strain>
    </source>
</reference>
<evidence type="ECO:0000256" key="8">
    <source>
        <dbReference type="HAMAP-Rule" id="MF_00158"/>
    </source>
</evidence>
<feature type="active site" description="Proton donor" evidence="8">
    <location>
        <position position="43"/>
    </location>
</feature>
<comment type="miscellaneous">
    <text evidence="8">The reaction proceeds by a bi uni uni bi ping pong mechanism.</text>
</comment>
<comment type="subunit">
    <text evidence="8">Homodimer.</text>
</comment>
<name>A0A6H1Q0I3_9PROT</name>
<evidence type="ECO:0000256" key="4">
    <source>
        <dbReference type="ARBA" id="ARBA00022655"/>
    </source>
</evidence>
<keyword evidence="5 8" id="KW-0547">Nucleotide-binding</keyword>
<evidence type="ECO:0000313" key="9">
    <source>
        <dbReference type="EMBL" id="QIZ20291.1"/>
    </source>
</evidence>
<feature type="binding site" evidence="8">
    <location>
        <begin position="152"/>
        <end position="155"/>
    </location>
    <ligand>
        <name>ATP</name>
        <dbReference type="ChEBI" id="CHEBI:30616"/>
    </ligand>
</feature>
<keyword evidence="8" id="KW-0963">Cytoplasm</keyword>
<dbReference type="HAMAP" id="MF_00158">
    <property type="entry name" value="PanC"/>
    <property type="match status" value="1"/>
</dbReference>
<evidence type="ECO:0000256" key="2">
    <source>
        <dbReference type="ARBA" id="ARBA00009256"/>
    </source>
</evidence>
<feature type="binding site" evidence="8">
    <location>
        <position position="158"/>
    </location>
    <ligand>
        <name>(R)-pantoate</name>
        <dbReference type="ChEBI" id="CHEBI:15980"/>
    </ligand>
</feature>
<dbReference type="GO" id="GO:0004592">
    <property type="term" value="F:pantoate-beta-alanine ligase activity"/>
    <property type="evidence" value="ECO:0007669"/>
    <property type="project" value="UniProtKB-UniRule"/>
</dbReference>
<comment type="similarity">
    <text evidence="2 8">Belongs to the pantothenate synthetase family.</text>
</comment>
<dbReference type="Proteomes" id="UP000501094">
    <property type="component" value="Chromosome"/>
</dbReference>
<dbReference type="Pfam" id="PF02569">
    <property type="entry name" value="Pantoate_ligase"/>
    <property type="match status" value="1"/>
</dbReference>
<dbReference type="Gene3D" id="3.30.1300.10">
    <property type="entry name" value="Pantoate-beta-alanine ligase, C-terminal domain"/>
    <property type="match status" value="1"/>
</dbReference>
<keyword evidence="3 8" id="KW-0436">Ligase</keyword>
<dbReference type="PANTHER" id="PTHR21299:SF1">
    <property type="entry name" value="PANTOATE--BETA-ALANINE LIGASE"/>
    <property type="match status" value="1"/>
</dbReference>
<dbReference type="AlphaFoldDB" id="A0A6H1Q0I3"/>
<dbReference type="SUPFAM" id="SSF52374">
    <property type="entry name" value="Nucleotidylyl transferase"/>
    <property type="match status" value="1"/>
</dbReference>
<dbReference type="Gene3D" id="3.40.50.620">
    <property type="entry name" value="HUPs"/>
    <property type="match status" value="1"/>
</dbReference>
<evidence type="ECO:0000313" key="10">
    <source>
        <dbReference type="Proteomes" id="UP000501094"/>
    </source>
</evidence>
<protein>
    <recommendedName>
        <fullName evidence="8">Pantothenate synthetase</fullName>
        <shortName evidence="8">PS</shortName>
        <ecNumber evidence="8">6.3.2.1</ecNumber>
    </recommendedName>
    <alternativeName>
        <fullName evidence="8">Pantoate--beta-alanine ligase</fullName>
    </alternativeName>
    <alternativeName>
        <fullName evidence="8">Pantoate-activating enzyme</fullName>
    </alternativeName>
</protein>
<keyword evidence="4 8" id="KW-0566">Pantothenate biosynthesis</keyword>
<feature type="binding site" evidence="8">
    <location>
        <position position="67"/>
    </location>
    <ligand>
        <name>(R)-pantoate</name>
        <dbReference type="ChEBI" id="CHEBI:15980"/>
    </ligand>
</feature>
<keyword evidence="10" id="KW-1185">Reference proteome</keyword>
<dbReference type="NCBIfam" id="TIGR00018">
    <property type="entry name" value="panC"/>
    <property type="match status" value="1"/>
</dbReference>
<dbReference type="InterPro" id="IPR042176">
    <property type="entry name" value="Pantoate_ligase_C"/>
</dbReference>
<feature type="binding site" evidence="8">
    <location>
        <position position="67"/>
    </location>
    <ligand>
        <name>beta-alanine</name>
        <dbReference type="ChEBI" id="CHEBI:57966"/>
    </ligand>
</feature>
<evidence type="ECO:0000256" key="5">
    <source>
        <dbReference type="ARBA" id="ARBA00022741"/>
    </source>
</evidence>
<evidence type="ECO:0000256" key="7">
    <source>
        <dbReference type="ARBA" id="ARBA00048258"/>
    </source>
</evidence>
<feature type="binding site" evidence="8">
    <location>
        <position position="180"/>
    </location>
    <ligand>
        <name>ATP</name>
        <dbReference type="ChEBI" id="CHEBI:30616"/>
    </ligand>
</feature>
<dbReference type="InterPro" id="IPR003721">
    <property type="entry name" value="Pantoate_ligase"/>
</dbReference>
<comment type="subcellular location">
    <subcellularLocation>
        <location evidence="8">Cytoplasm</location>
    </subcellularLocation>
</comment>
<comment type="catalytic activity">
    <reaction evidence="7 8">
        <text>(R)-pantoate + beta-alanine + ATP = (R)-pantothenate + AMP + diphosphate + H(+)</text>
        <dbReference type="Rhea" id="RHEA:10912"/>
        <dbReference type="ChEBI" id="CHEBI:15378"/>
        <dbReference type="ChEBI" id="CHEBI:15980"/>
        <dbReference type="ChEBI" id="CHEBI:29032"/>
        <dbReference type="ChEBI" id="CHEBI:30616"/>
        <dbReference type="ChEBI" id="CHEBI:33019"/>
        <dbReference type="ChEBI" id="CHEBI:57966"/>
        <dbReference type="ChEBI" id="CHEBI:456215"/>
        <dbReference type="EC" id="6.3.2.1"/>
    </reaction>
</comment>
<feature type="binding site" evidence="8">
    <location>
        <begin position="36"/>
        <end position="43"/>
    </location>
    <ligand>
        <name>ATP</name>
        <dbReference type="ChEBI" id="CHEBI:30616"/>
    </ligand>
</feature>
<dbReference type="UniPathway" id="UPA00028">
    <property type="reaction ID" value="UER00005"/>
</dbReference>